<sequence length="580" mass="64292">MPFSPHPILAQHFDSGDVAFAKIDQEIAILEENIRTLRAFRNTFTATYSIPPEVLTRIFSFARRLPGYDWIALTHVSQYWRSVALGSPSLWSYISSHYPEHVVNEWLQRSKSAPLTVNLNNIQNAAFIGESLFRIRELILQLRASCWDELVNTLSSQAPLLEYLSVSTSNNRPPSNVSNTMFGGMAPPLRRLELTNCSIDTNSSLFPNFTVLQLCNPPQKFKATELLRVLQRTPRLTSLTLSEVLRTDDPSVSSRSGIITLSFLESISIRGRSFIQDLGIVSQLSFPTTSSVRFNSMTKTGLDVTPAFADFVNVLNAARQQSLPSLQTSVPSSRLSLHCSWHKFTLEITIDSPQTSSATDFLKLELEAAGVWSRRLEIPDTSEIAFLLPTLPISTLTSFSTDCDIGIETWANVFGSLSHLSRISAAGPLAINILFAIAGDFNSIRKIADRKRAQNQAKKNTRGTKKKGKGKGIRGGDGNETNMDSTGESDSDWDFIFPVLGALDLHRTTFPESAEYLIDALQARKTIDKGVDLGVYGCQISEGMIDALDGVVPQLVRDRQMGPKAEKRGEPFRLKKPYGL</sequence>
<dbReference type="EMBL" id="ML208435">
    <property type="protein sequence ID" value="TFK65474.1"/>
    <property type="molecule type" value="Genomic_DNA"/>
</dbReference>
<organism evidence="1 2">
    <name type="scientific">Pluteus cervinus</name>
    <dbReference type="NCBI Taxonomy" id="181527"/>
    <lineage>
        <taxon>Eukaryota</taxon>
        <taxon>Fungi</taxon>
        <taxon>Dikarya</taxon>
        <taxon>Basidiomycota</taxon>
        <taxon>Agaricomycotina</taxon>
        <taxon>Agaricomycetes</taxon>
        <taxon>Agaricomycetidae</taxon>
        <taxon>Agaricales</taxon>
        <taxon>Pluteineae</taxon>
        <taxon>Pluteaceae</taxon>
        <taxon>Pluteus</taxon>
    </lineage>
</organism>
<dbReference type="Proteomes" id="UP000308600">
    <property type="component" value="Unassembled WGS sequence"/>
</dbReference>
<gene>
    <name evidence="1" type="ORF">BDN72DRAFT_962488</name>
</gene>
<reference evidence="1 2" key="1">
    <citation type="journal article" date="2019" name="Nat. Ecol. Evol.">
        <title>Megaphylogeny resolves global patterns of mushroom evolution.</title>
        <authorList>
            <person name="Varga T."/>
            <person name="Krizsan K."/>
            <person name="Foldi C."/>
            <person name="Dima B."/>
            <person name="Sanchez-Garcia M."/>
            <person name="Sanchez-Ramirez S."/>
            <person name="Szollosi G.J."/>
            <person name="Szarkandi J.G."/>
            <person name="Papp V."/>
            <person name="Albert L."/>
            <person name="Andreopoulos W."/>
            <person name="Angelini C."/>
            <person name="Antonin V."/>
            <person name="Barry K.W."/>
            <person name="Bougher N.L."/>
            <person name="Buchanan P."/>
            <person name="Buyck B."/>
            <person name="Bense V."/>
            <person name="Catcheside P."/>
            <person name="Chovatia M."/>
            <person name="Cooper J."/>
            <person name="Damon W."/>
            <person name="Desjardin D."/>
            <person name="Finy P."/>
            <person name="Geml J."/>
            <person name="Haridas S."/>
            <person name="Hughes K."/>
            <person name="Justo A."/>
            <person name="Karasinski D."/>
            <person name="Kautmanova I."/>
            <person name="Kiss B."/>
            <person name="Kocsube S."/>
            <person name="Kotiranta H."/>
            <person name="LaButti K.M."/>
            <person name="Lechner B.E."/>
            <person name="Liimatainen K."/>
            <person name="Lipzen A."/>
            <person name="Lukacs Z."/>
            <person name="Mihaltcheva S."/>
            <person name="Morgado L.N."/>
            <person name="Niskanen T."/>
            <person name="Noordeloos M.E."/>
            <person name="Ohm R.A."/>
            <person name="Ortiz-Santana B."/>
            <person name="Ovrebo C."/>
            <person name="Racz N."/>
            <person name="Riley R."/>
            <person name="Savchenko A."/>
            <person name="Shiryaev A."/>
            <person name="Soop K."/>
            <person name="Spirin V."/>
            <person name="Szebenyi C."/>
            <person name="Tomsovsky M."/>
            <person name="Tulloss R.E."/>
            <person name="Uehling J."/>
            <person name="Grigoriev I.V."/>
            <person name="Vagvolgyi C."/>
            <person name="Papp T."/>
            <person name="Martin F.M."/>
            <person name="Miettinen O."/>
            <person name="Hibbett D.S."/>
            <person name="Nagy L.G."/>
        </authorList>
    </citation>
    <scope>NUCLEOTIDE SEQUENCE [LARGE SCALE GENOMIC DNA]</scope>
    <source>
        <strain evidence="1 2">NL-1719</strain>
    </source>
</reference>
<protein>
    <submittedName>
        <fullName evidence="1">Uncharacterized protein</fullName>
    </submittedName>
</protein>
<accession>A0ACD3AJC8</accession>
<evidence type="ECO:0000313" key="1">
    <source>
        <dbReference type="EMBL" id="TFK65474.1"/>
    </source>
</evidence>
<keyword evidence="2" id="KW-1185">Reference proteome</keyword>
<proteinExistence type="predicted"/>
<evidence type="ECO:0000313" key="2">
    <source>
        <dbReference type="Proteomes" id="UP000308600"/>
    </source>
</evidence>
<name>A0ACD3AJC8_9AGAR</name>